<dbReference type="EMBL" id="JAECSB010000047">
    <property type="protein sequence ID" value="MBH5143868.1"/>
    <property type="molecule type" value="Genomic_DNA"/>
</dbReference>
<dbReference type="InterPro" id="IPR013762">
    <property type="entry name" value="Integrase-like_cat_sf"/>
</dbReference>
<dbReference type="GO" id="GO:0003677">
    <property type="term" value="F:DNA binding"/>
    <property type="evidence" value="ECO:0007669"/>
    <property type="project" value="UniProtKB-KW"/>
</dbReference>
<gene>
    <name evidence="6" type="ORF">I3517_14740</name>
</gene>
<evidence type="ECO:0000256" key="4">
    <source>
        <dbReference type="ARBA" id="ARBA00023172"/>
    </source>
</evidence>
<evidence type="ECO:0000256" key="1">
    <source>
        <dbReference type="ARBA" id="ARBA00008857"/>
    </source>
</evidence>
<evidence type="ECO:0000256" key="3">
    <source>
        <dbReference type="ARBA" id="ARBA00023125"/>
    </source>
</evidence>
<keyword evidence="3" id="KW-0238">DNA-binding</keyword>
<dbReference type="CDD" id="cd01189">
    <property type="entry name" value="INT_ICEBs1_C_like"/>
    <property type="match status" value="1"/>
</dbReference>
<evidence type="ECO:0000256" key="2">
    <source>
        <dbReference type="ARBA" id="ARBA00022908"/>
    </source>
</evidence>
<sequence length="299" mass="33151">MSIATYADRYWSEIVYGLSSDQNIANFRGHLSIRVIPTLGDVRIGDLNSAMVERAQARWAVGVSRTVVMGTRSFLSRLCAHAIKQGVLQGNPVLSAKKPPRELRREVHTLARVEIDQLLGELQRRDELYSDLASVAVLTGVRVGELLALRPSDVSFEDRVIRVQRAWSGTGRNRVLGPPKSGKIRSVPLPASLVPTLNRRIDVMGSRAESLWRGPRGSSLHHGNVIVRTGFKEIVTTMGHPEFVWHDLRATAIVGWLRSGVPLTVVRDWAGHASISTTDRYVRVARSDYADAVNLLDLQ</sequence>
<dbReference type="InterPro" id="IPR011010">
    <property type="entry name" value="DNA_brk_join_enz"/>
</dbReference>
<protein>
    <submittedName>
        <fullName evidence="6">Site-specific integrase</fullName>
    </submittedName>
</protein>
<dbReference type="SUPFAM" id="SSF56349">
    <property type="entry name" value="DNA breaking-rejoining enzymes"/>
    <property type="match status" value="1"/>
</dbReference>
<dbReference type="GO" id="GO:0006310">
    <property type="term" value="P:DNA recombination"/>
    <property type="evidence" value="ECO:0007669"/>
    <property type="project" value="UniProtKB-KW"/>
</dbReference>
<dbReference type="AlphaFoldDB" id="A0A8I1D8R0"/>
<dbReference type="InterPro" id="IPR002104">
    <property type="entry name" value="Integrase_catalytic"/>
</dbReference>
<comment type="similarity">
    <text evidence="1">Belongs to the 'phage' integrase family.</text>
</comment>
<evidence type="ECO:0000313" key="6">
    <source>
        <dbReference type="EMBL" id="MBH5143868.1"/>
    </source>
</evidence>
<dbReference type="RefSeq" id="WP_197941186.1">
    <property type="nucleotide sequence ID" value="NZ_JAECSB010000047.1"/>
</dbReference>
<keyword evidence="4" id="KW-0233">DNA recombination</keyword>
<dbReference type="GO" id="GO:0015074">
    <property type="term" value="P:DNA integration"/>
    <property type="evidence" value="ECO:0007669"/>
    <property type="project" value="UniProtKB-KW"/>
</dbReference>
<evidence type="ECO:0000313" key="7">
    <source>
        <dbReference type="Proteomes" id="UP000627573"/>
    </source>
</evidence>
<dbReference type="InterPro" id="IPR050808">
    <property type="entry name" value="Phage_Integrase"/>
</dbReference>
<dbReference type="Gene3D" id="1.10.443.10">
    <property type="entry name" value="Intergrase catalytic core"/>
    <property type="match status" value="1"/>
</dbReference>
<organism evidence="6 7">
    <name type="scientific">Rhodococcus erythropolis</name>
    <name type="common">Arthrobacter picolinophilus</name>
    <dbReference type="NCBI Taxonomy" id="1833"/>
    <lineage>
        <taxon>Bacteria</taxon>
        <taxon>Bacillati</taxon>
        <taxon>Actinomycetota</taxon>
        <taxon>Actinomycetes</taxon>
        <taxon>Mycobacteriales</taxon>
        <taxon>Nocardiaceae</taxon>
        <taxon>Rhodococcus</taxon>
        <taxon>Rhodococcus erythropolis group</taxon>
    </lineage>
</organism>
<keyword evidence="2" id="KW-0229">DNA integration</keyword>
<name>A0A8I1D8R0_RHOER</name>
<proteinExistence type="inferred from homology"/>
<comment type="caution">
    <text evidence="6">The sequence shown here is derived from an EMBL/GenBank/DDBJ whole genome shotgun (WGS) entry which is preliminary data.</text>
</comment>
<dbReference type="PANTHER" id="PTHR30629">
    <property type="entry name" value="PROPHAGE INTEGRASE"/>
    <property type="match status" value="1"/>
</dbReference>
<dbReference type="Gene3D" id="1.10.150.130">
    <property type="match status" value="1"/>
</dbReference>
<reference evidence="6 7" key="1">
    <citation type="submission" date="2020-12" db="EMBL/GenBank/DDBJ databases">
        <title>Draft genome sequence of furan degrading bacterial strain FUR100.</title>
        <authorList>
            <person name="Woiski C."/>
        </authorList>
    </citation>
    <scope>NUCLEOTIDE SEQUENCE [LARGE SCALE GENOMIC DNA]</scope>
    <source>
        <strain evidence="6 7">FUR100</strain>
    </source>
</reference>
<feature type="domain" description="Tyr recombinase" evidence="5">
    <location>
        <begin position="105"/>
        <end position="294"/>
    </location>
</feature>
<dbReference type="Proteomes" id="UP000627573">
    <property type="component" value="Unassembled WGS sequence"/>
</dbReference>
<dbReference type="PANTHER" id="PTHR30629:SF2">
    <property type="entry name" value="PROPHAGE INTEGRASE INTS-RELATED"/>
    <property type="match status" value="1"/>
</dbReference>
<dbReference type="PROSITE" id="PS51898">
    <property type="entry name" value="TYR_RECOMBINASE"/>
    <property type="match status" value="1"/>
</dbReference>
<accession>A0A8I1D8R0</accession>
<evidence type="ECO:0000259" key="5">
    <source>
        <dbReference type="PROSITE" id="PS51898"/>
    </source>
</evidence>
<dbReference type="Pfam" id="PF00589">
    <property type="entry name" value="Phage_integrase"/>
    <property type="match status" value="1"/>
</dbReference>
<keyword evidence="7" id="KW-1185">Reference proteome</keyword>
<dbReference type="InterPro" id="IPR010998">
    <property type="entry name" value="Integrase_recombinase_N"/>
</dbReference>